<feature type="transmembrane region" description="Helical" evidence="8">
    <location>
        <begin position="322"/>
        <end position="340"/>
    </location>
</feature>
<evidence type="ECO:0000256" key="8">
    <source>
        <dbReference type="SAM" id="Phobius"/>
    </source>
</evidence>
<keyword evidence="4" id="KW-1003">Cell membrane</keyword>
<evidence type="ECO:0000313" key="10">
    <source>
        <dbReference type="Proteomes" id="UP000002215"/>
    </source>
</evidence>
<gene>
    <name evidence="9" type="ordered locus">Cpin_6560</name>
</gene>
<dbReference type="RefSeq" id="WP_012794127.1">
    <property type="nucleotide sequence ID" value="NC_013132.1"/>
</dbReference>
<evidence type="ECO:0000313" key="9">
    <source>
        <dbReference type="EMBL" id="ACU63964.1"/>
    </source>
</evidence>
<dbReference type="InterPro" id="IPR036259">
    <property type="entry name" value="MFS_trans_sf"/>
</dbReference>
<evidence type="ECO:0000256" key="4">
    <source>
        <dbReference type="ARBA" id="ARBA00022475"/>
    </source>
</evidence>
<dbReference type="GO" id="GO:1904659">
    <property type="term" value="P:D-glucose transmembrane transport"/>
    <property type="evidence" value="ECO:0007669"/>
    <property type="project" value="InterPro"/>
</dbReference>
<evidence type="ECO:0000256" key="3">
    <source>
        <dbReference type="ARBA" id="ARBA00009120"/>
    </source>
</evidence>
<evidence type="ECO:0000256" key="7">
    <source>
        <dbReference type="ARBA" id="ARBA00023136"/>
    </source>
</evidence>
<feature type="transmembrane region" description="Helical" evidence="8">
    <location>
        <begin position="377"/>
        <end position="393"/>
    </location>
</feature>
<dbReference type="GO" id="GO:0005354">
    <property type="term" value="F:galactose transmembrane transporter activity"/>
    <property type="evidence" value="ECO:0007669"/>
    <property type="project" value="InterPro"/>
</dbReference>
<dbReference type="KEGG" id="cpi:Cpin_6560"/>
<dbReference type="CDD" id="cd17394">
    <property type="entry name" value="MFS_FucP_like"/>
    <property type="match status" value="1"/>
</dbReference>
<feature type="transmembrane region" description="Helical" evidence="8">
    <location>
        <begin position="201"/>
        <end position="218"/>
    </location>
</feature>
<evidence type="ECO:0000256" key="1">
    <source>
        <dbReference type="ARBA" id="ARBA00003321"/>
    </source>
</evidence>
<reference evidence="9 10" key="2">
    <citation type="journal article" date="2010" name="Stand. Genomic Sci.">
        <title>Complete genome sequence of Chitinophaga pinensis type strain (UQM 2034).</title>
        <authorList>
            <person name="Glavina Del Rio T."/>
            <person name="Abt B."/>
            <person name="Spring S."/>
            <person name="Lapidus A."/>
            <person name="Nolan M."/>
            <person name="Tice H."/>
            <person name="Copeland A."/>
            <person name="Cheng J.F."/>
            <person name="Chen F."/>
            <person name="Bruce D."/>
            <person name="Goodwin L."/>
            <person name="Pitluck S."/>
            <person name="Ivanova N."/>
            <person name="Mavromatis K."/>
            <person name="Mikhailova N."/>
            <person name="Pati A."/>
            <person name="Chen A."/>
            <person name="Palaniappan K."/>
            <person name="Land M."/>
            <person name="Hauser L."/>
            <person name="Chang Y.J."/>
            <person name="Jeffries C.D."/>
            <person name="Chain P."/>
            <person name="Saunders E."/>
            <person name="Detter J.C."/>
            <person name="Brettin T."/>
            <person name="Rohde M."/>
            <person name="Goker M."/>
            <person name="Bristow J."/>
            <person name="Eisen J.A."/>
            <person name="Markowitz V."/>
            <person name="Hugenholtz P."/>
            <person name="Kyrpides N.C."/>
            <person name="Klenk H.P."/>
            <person name="Lucas S."/>
        </authorList>
    </citation>
    <scope>NUCLEOTIDE SEQUENCE [LARGE SCALE GENOMIC DNA]</scope>
    <source>
        <strain evidence="10">ATCC 43595 / DSM 2588 / LMG 13176 / NBRC 15968 / NCIMB 11800 / UQM 2034</strain>
    </source>
</reference>
<reference evidence="10" key="1">
    <citation type="submission" date="2009-08" db="EMBL/GenBank/DDBJ databases">
        <title>The complete genome of Chitinophaga pinensis DSM 2588.</title>
        <authorList>
            <consortium name="US DOE Joint Genome Institute (JGI-PGF)"/>
            <person name="Lucas S."/>
            <person name="Copeland A."/>
            <person name="Lapidus A."/>
            <person name="Glavina del Rio T."/>
            <person name="Dalin E."/>
            <person name="Tice H."/>
            <person name="Bruce D."/>
            <person name="Goodwin L."/>
            <person name="Pitluck S."/>
            <person name="Kyrpides N."/>
            <person name="Mavromatis K."/>
            <person name="Ivanova N."/>
            <person name="Mikhailova N."/>
            <person name="Sims D."/>
            <person name="Meinche L."/>
            <person name="Brettin T."/>
            <person name="Detter J.C."/>
            <person name="Han C."/>
            <person name="Larimer F."/>
            <person name="Land M."/>
            <person name="Hauser L."/>
            <person name="Markowitz V."/>
            <person name="Cheng J.-F."/>
            <person name="Hugenholtz P."/>
            <person name="Woyke T."/>
            <person name="Wu D."/>
            <person name="Spring S."/>
            <person name="Klenk H.-P."/>
            <person name="Eisen J.A."/>
        </authorList>
    </citation>
    <scope>NUCLEOTIDE SEQUENCE [LARGE SCALE GENOMIC DNA]</scope>
    <source>
        <strain evidence="10">ATCC 43595 / DSM 2588 / LMG 13176 / NBRC 15968 / NCIMB 11800 / UQM 2034</strain>
    </source>
</reference>
<dbReference type="PANTHER" id="PTHR43702:SF12">
    <property type="entry name" value="N-ACETYL GLUCOSAMINE TRANSPORTER NAGP"/>
    <property type="match status" value="1"/>
</dbReference>
<dbReference type="InterPro" id="IPR005964">
    <property type="entry name" value="Glc/Gal_transptr_bac"/>
</dbReference>
<feature type="transmembrane region" description="Helical" evidence="8">
    <location>
        <begin position="290"/>
        <end position="310"/>
    </location>
</feature>
<dbReference type="GO" id="GO:0005886">
    <property type="term" value="C:plasma membrane"/>
    <property type="evidence" value="ECO:0007669"/>
    <property type="project" value="UniProtKB-SubCell"/>
</dbReference>
<feature type="transmembrane region" description="Helical" evidence="8">
    <location>
        <begin position="147"/>
        <end position="170"/>
    </location>
</feature>
<feature type="transmembrane region" description="Helical" evidence="8">
    <location>
        <begin position="346"/>
        <end position="365"/>
    </location>
</feature>
<comment type="function">
    <text evidence="1">Intake of glucose and galactose.</text>
</comment>
<protein>
    <submittedName>
        <fullName evidence="9">Glucose/galactose transporter</fullName>
    </submittedName>
</protein>
<dbReference type="NCBIfam" id="TIGR01272">
    <property type="entry name" value="gluP"/>
    <property type="match status" value="1"/>
</dbReference>
<feature type="transmembrane region" description="Helical" evidence="8">
    <location>
        <begin position="413"/>
        <end position="430"/>
    </location>
</feature>
<dbReference type="PANTHER" id="PTHR43702">
    <property type="entry name" value="L-FUCOSE-PROTON SYMPORTER"/>
    <property type="match status" value="1"/>
</dbReference>
<dbReference type="GO" id="GO:0055056">
    <property type="term" value="F:D-glucose transmembrane transporter activity"/>
    <property type="evidence" value="ECO:0007669"/>
    <property type="project" value="InterPro"/>
</dbReference>
<feature type="transmembrane region" description="Helical" evidence="8">
    <location>
        <begin position="252"/>
        <end position="270"/>
    </location>
</feature>
<organism evidence="9 10">
    <name type="scientific">Chitinophaga pinensis (strain ATCC 43595 / DSM 2588 / LMG 13176 / NBRC 15968 / NCIMB 11800 / UQM 2034)</name>
    <dbReference type="NCBI Taxonomy" id="485918"/>
    <lineage>
        <taxon>Bacteria</taxon>
        <taxon>Pseudomonadati</taxon>
        <taxon>Bacteroidota</taxon>
        <taxon>Chitinophagia</taxon>
        <taxon>Chitinophagales</taxon>
        <taxon>Chitinophagaceae</taxon>
        <taxon>Chitinophaga</taxon>
    </lineage>
</organism>
<comment type="similarity">
    <text evidence="3">Belongs to the major facilitator superfamily. FHS transporter (TC 2.A.1.7) family.</text>
</comment>
<feature type="transmembrane region" description="Helical" evidence="8">
    <location>
        <begin position="20"/>
        <end position="44"/>
    </location>
</feature>
<name>A0A979GZG2_CHIPD</name>
<accession>A0A979GZG2</accession>
<dbReference type="InterPro" id="IPR050375">
    <property type="entry name" value="MFS_TsgA-like"/>
</dbReference>
<evidence type="ECO:0000256" key="6">
    <source>
        <dbReference type="ARBA" id="ARBA00022989"/>
    </source>
</evidence>
<dbReference type="Pfam" id="PF07690">
    <property type="entry name" value="MFS_1"/>
    <property type="match status" value="1"/>
</dbReference>
<keyword evidence="6 8" id="KW-1133">Transmembrane helix</keyword>
<dbReference type="AlphaFoldDB" id="A0A979GZG2"/>
<dbReference type="InterPro" id="IPR011701">
    <property type="entry name" value="MFS"/>
</dbReference>
<feature type="transmembrane region" description="Helical" evidence="8">
    <location>
        <begin position="85"/>
        <end position="103"/>
    </location>
</feature>
<evidence type="ECO:0000256" key="2">
    <source>
        <dbReference type="ARBA" id="ARBA00004429"/>
    </source>
</evidence>
<keyword evidence="7 8" id="KW-0472">Membrane</keyword>
<dbReference type="Proteomes" id="UP000002215">
    <property type="component" value="Chromosome"/>
</dbReference>
<comment type="subcellular location">
    <subcellularLocation>
        <location evidence="2">Cell inner membrane</location>
        <topology evidence="2">Multi-pass membrane protein</topology>
    </subcellularLocation>
</comment>
<keyword evidence="5 8" id="KW-0812">Transmembrane</keyword>
<sequence length="438" mass="47226">MSNTATTLAAPKQASYVQSLLILGVLYFMLGFITWVNATLIPFLQLSCQLTIAEALLVTFASYLGYFFLAIPSSFIIKKTGFKNGMAYSLVIIAAGCLIFIPAANTRNFGLFLAGLFIQGMGMSLLQTASNPYVSIIGPIESAAKRISIMGICNKIAGTISPLILASIILKDAEGLEKQIAATTDAVVKSGLLDSLASRVILPYIVLAVILVGLAVAINRSSLPEIDTDNKSVDNEGKTVTDSRNSIFQYPYLLLGALCIFMYVGVEVMAGDVIGTYGRELGMSLDKTKYFTTFTLAAMLVGYVVGIIAIPKYLSQDMSLRICAILGILFTACAFMTSGYVAVTFIALLGLANSLMWPAIFPLAIEKLGSFTKLGSAFLIMGIVGGGILPQIFSRLYNPESFIYVQGMDFRHAFLYCMVPGYLYILYYALAGHKVGKR</sequence>
<dbReference type="EMBL" id="CP001699">
    <property type="protein sequence ID" value="ACU63964.1"/>
    <property type="molecule type" value="Genomic_DNA"/>
</dbReference>
<dbReference type="Gene3D" id="1.20.1250.20">
    <property type="entry name" value="MFS general substrate transporter like domains"/>
    <property type="match status" value="2"/>
</dbReference>
<dbReference type="SUPFAM" id="SSF103473">
    <property type="entry name" value="MFS general substrate transporter"/>
    <property type="match status" value="1"/>
</dbReference>
<proteinExistence type="inferred from homology"/>
<evidence type="ECO:0000256" key="5">
    <source>
        <dbReference type="ARBA" id="ARBA00022692"/>
    </source>
</evidence>
<feature type="transmembrane region" description="Helical" evidence="8">
    <location>
        <begin position="50"/>
        <end position="73"/>
    </location>
</feature>
<dbReference type="OrthoDB" id="9795150at2"/>